<dbReference type="AlphaFoldDB" id="A0A2T3FWP8"/>
<keyword evidence="1" id="KW-0238">DNA-binding</keyword>
<dbReference type="NCBIfam" id="NF040570">
    <property type="entry name" value="guided_TnpB"/>
    <property type="match status" value="1"/>
</dbReference>
<gene>
    <name evidence="3" type="ORF">C7U54_10385</name>
</gene>
<reference evidence="3 4" key="1">
    <citation type="journal article" date="2019" name="Int. J. Syst. Evol. Microbiol.">
        <title>Faecalibacillus intestinalis gen. nov., sp. nov. and Faecalibacillus faecis sp. nov., isolated from human faeces.</title>
        <authorList>
            <person name="Seo B."/>
            <person name="Jeon K."/>
            <person name="Baek I."/>
            <person name="Lee Y.M."/>
            <person name="Baek K."/>
            <person name="Ko G."/>
        </authorList>
    </citation>
    <scope>NUCLEOTIDE SEQUENCE [LARGE SCALE GENOMIC DNA]</scope>
    <source>
        <strain evidence="3 4">SNUG30099</strain>
    </source>
</reference>
<feature type="domain" description="Cas12f1-like TNB" evidence="2">
    <location>
        <begin position="51"/>
        <end position="113"/>
    </location>
</feature>
<dbReference type="InterPro" id="IPR051399">
    <property type="entry name" value="RNA-guided_DNA_endo/Transpos"/>
</dbReference>
<evidence type="ECO:0000256" key="1">
    <source>
        <dbReference type="ARBA" id="ARBA00023125"/>
    </source>
</evidence>
<organism evidence="3 4">
    <name type="scientific">Faecalibacillus intestinalis</name>
    <dbReference type="NCBI Taxonomy" id="1982626"/>
    <lineage>
        <taxon>Bacteria</taxon>
        <taxon>Bacillati</taxon>
        <taxon>Bacillota</taxon>
        <taxon>Erysipelotrichia</taxon>
        <taxon>Erysipelotrichales</taxon>
        <taxon>Coprobacillaceae</taxon>
        <taxon>Faecalibacillus</taxon>
    </lineage>
</organism>
<evidence type="ECO:0000313" key="3">
    <source>
        <dbReference type="EMBL" id="PST39699.1"/>
    </source>
</evidence>
<sequence>MKDTDHKLSREIVNTAKAHDISVIKLERLQNIRSTTRTSRKNNHSLHTWSFYRLATFIEYKAKLAGIEVEYVDPAYTSQICPICGSIQHAKDRNYICRCEYHTHRDLLGAINISHSTEYIGNRYTA</sequence>
<proteinExistence type="predicted"/>
<accession>A0A2T3FWP8</accession>
<dbReference type="InterPro" id="IPR010095">
    <property type="entry name" value="Cas12f1-like_TNB"/>
</dbReference>
<evidence type="ECO:0000259" key="2">
    <source>
        <dbReference type="Pfam" id="PF07282"/>
    </source>
</evidence>
<dbReference type="NCBIfam" id="TIGR01766">
    <property type="entry name" value="IS200/IS605 family accessory protein TnpB-like domain"/>
    <property type="match status" value="1"/>
</dbReference>
<keyword evidence="4" id="KW-1185">Reference proteome</keyword>
<dbReference type="EMBL" id="PYLQ01000016">
    <property type="protein sequence ID" value="PST39699.1"/>
    <property type="molecule type" value="Genomic_DNA"/>
</dbReference>
<protein>
    <recommendedName>
        <fullName evidence="2">Cas12f1-like TNB domain-containing protein</fullName>
    </recommendedName>
</protein>
<comment type="caution">
    <text evidence="3">The sequence shown here is derived from an EMBL/GenBank/DDBJ whole genome shotgun (WGS) entry which is preliminary data.</text>
</comment>
<dbReference type="GO" id="GO:0003677">
    <property type="term" value="F:DNA binding"/>
    <property type="evidence" value="ECO:0007669"/>
    <property type="project" value="UniProtKB-KW"/>
</dbReference>
<dbReference type="Proteomes" id="UP000240974">
    <property type="component" value="Unassembled WGS sequence"/>
</dbReference>
<dbReference type="PANTHER" id="PTHR30405:SF11">
    <property type="entry name" value="RNA-GUIDED DNA ENDONUCLEASE RV2885C-RELATED"/>
    <property type="match status" value="1"/>
</dbReference>
<dbReference type="PANTHER" id="PTHR30405">
    <property type="entry name" value="TRANSPOSASE"/>
    <property type="match status" value="1"/>
</dbReference>
<evidence type="ECO:0000313" key="4">
    <source>
        <dbReference type="Proteomes" id="UP000240974"/>
    </source>
</evidence>
<name>A0A2T3FWP8_9FIRM</name>
<dbReference type="Pfam" id="PF07282">
    <property type="entry name" value="Cas12f1-like_TNB"/>
    <property type="match status" value="1"/>
</dbReference>